<keyword evidence="1" id="KW-0645">Protease</keyword>
<evidence type="ECO:0000313" key="1">
    <source>
        <dbReference type="EMBL" id="MCA9382075.1"/>
    </source>
</evidence>
<protein>
    <submittedName>
        <fullName evidence="1">Carboxypeptidase regulatory-like domain-containing protein</fullName>
    </submittedName>
</protein>
<dbReference type="AlphaFoldDB" id="A0A955L364"/>
<dbReference type="EMBL" id="JAGQLG010000054">
    <property type="protein sequence ID" value="MCA9382075.1"/>
    <property type="molecule type" value="Genomic_DNA"/>
</dbReference>
<accession>A0A955L364</accession>
<feature type="non-terminal residue" evidence="1">
    <location>
        <position position="1"/>
    </location>
</feature>
<proteinExistence type="predicted"/>
<gene>
    <name evidence="1" type="ORF">KC660_01555</name>
</gene>
<dbReference type="GO" id="GO:0004180">
    <property type="term" value="F:carboxypeptidase activity"/>
    <property type="evidence" value="ECO:0007669"/>
    <property type="project" value="UniProtKB-KW"/>
</dbReference>
<reference evidence="1" key="1">
    <citation type="submission" date="2020-04" db="EMBL/GenBank/DDBJ databases">
        <authorList>
            <person name="Zhang T."/>
        </authorList>
    </citation>
    <scope>NUCLEOTIDE SEQUENCE</scope>
    <source>
        <strain evidence="1">HKST-UBA10</strain>
    </source>
</reference>
<dbReference type="Proteomes" id="UP000782843">
    <property type="component" value="Unassembled WGS sequence"/>
</dbReference>
<sequence length="178" mass="20072">LKPMSTYSGYNELDLTNSGKTMLVLYLSGRQIGTTRSKAGVYRDVVGDDLEKTQNEIGKKEEKIRKKLGGKNVFKNSKSTKLQEDEKAMVTTSNIISGFVKDFEERLLGNAIIMIKEKDTERNVRTMLTNTLGYFSHTTPLKNGEYTVNIYKDKLRFDPIEIKLSGEVLKPLVIIAKG</sequence>
<dbReference type="SUPFAM" id="SSF49478">
    <property type="entry name" value="Cna protein B-type domain"/>
    <property type="match status" value="1"/>
</dbReference>
<reference evidence="1" key="2">
    <citation type="journal article" date="2021" name="Microbiome">
        <title>Successional dynamics and alternative stable states in a saline activated sludge microbial community over 9 years.</title>
        <authorList>
            <person name="Wang Y."/>
            <person name="Ye J."/>
            <person name="Ju F."/>
            <person name="Liu L."/>
            <person name="Boyd J.A."/>
            <person name="Deng Y."/>
            <person name="Parks D.H."/>
            <person name="Jiang X."/>
            <person name="Yin X."/>
            <person name="Woodcroft B.J."/>
            <person name="Tyson G.W."/>
            <person name="Hugenholtz P."/>
            <person name="Polz M.F."/>
            <person name="Zhang T."/>
        </authorList>
    </citation>
    <scope>NUCLEOTIDE SEQUENCE</scope>
    <source>
        <strain evidence="1">HKST-UBA10</strain>
    </source>
</reference>
<dbReference type="Gene3D" id="2.60.40.1120">
    <property type="entry name" value="Carboxypeptidase-like, regulatory domain"/>
    <property type="match status" value="1"/>
</dbReference>
<keyword evidence="1" id="KW-0378">Hydrolase</keyword>
<organism evidence="1 2">
    <name type="scientific">Candidatus Dojkabacteria bacterium</name>
    <dbReference type="NCBI Taxonomy" id="2099670"/>
    <lineage>
        <taxon>Bacteria</taxon>
        <taxon>Candidatus Dojkabacteria</taxon>
    </lineage>
</organism>
<name>A0A955L364_9BACT</name>
<evidence type="ECO:0000313" key="2">
    <source>
        <dbReference type="Proteomes" id="UP000782843"/>
    </source>
</evidence>
<comment type="caution">
    <text evidence="1">The sequence shown here is derived from an EMBL/GenBank/DDBJ whole genome shotgun (WGS) entry which is preliminary data.</text>
</comment>
<keyword evidence="1" id="KW-0121">Carboxypeptidase</keyword>